<evidence type="ECO:0000313" key="4">
    <source>
        <dbReference type="Proteomes" id="UP000265515"/>
    </source>
</evidence>
<dbReference type="EMBL" id="BFEA01000747">
    <property type="protein sequence ID" value="GBG89585.1"/>
    <property type="molecule type" value="Genomic_DNA"/>
</dbReference>
<comment type="caution">
    <text evidence="3">The sequence shown here is derived from an EMBL/GenBank/DDBJ whole genome shotgun (WGS) entry which is preliminary data.</text>
</comment>
<proteinExistence type="predicted"/>
<evidence type="ECO:0000259" key="2">
    <source>
        <dbReference type="Pfam" id="PF01541"/>
    </source>
</evidence>
<dbReference type="AlphaFoldDB" id="A0A388M4Z7"/>
<name>A0A388M4Z7_CHABU</name>
<feature type="region of interest" description="Disordered" evidence="1">
    <location>
        <begin position="144"/>
        <end position="171"/>
    </location>
</feature>
<dbReference type="Gramene" id="GBG89585">
    <property type="protein sequence ID" value="GBG89585"/>
    <property type="gene ID" value="CBR_g49374"/>
</dbReference>
<dbReference type="Proteomes" id="UP000265515">
    <property type="component" value="Unassembled WGS sequence"/>
</dbReference>
<sequence length="542" mass="62170">MDIRKTLLGQGAKGEQVVGVERRITTTTILLGMRGEITWLKKYLDKADVDEATLDLRTGGTYVIASPWAKRVYVGCTGRPILQRWREHVHAAASDSRGKAPQLYRWMRTFGTDKFVIIPVRHTTKIDDFEFERYLIRDLSPSLNAKGTKGRGAKSRRRKGRRERKKKKGGTVGKAVVAFTTAEGKRTSLLNWLHERSEKPRGKAEVTFTTGEQWADGWKQISKFYEMSEVEANGRKLLLKQARQICQNGGKVVFVRLCKTTTTTERYKRELGRLLRQPKLVVGLARQPTSKLVGLYRTVGLFGRKETREKLKIKIDRVLRKKTGVSVRRRVTVKYPYSSAILKSEVRRLVESEIDGKLDDNALAAFVKKKVRVVSTKNKTVGEVIHNHRRYAHTRPVSCPCEHYHLDKQDGHVLVRVSEMKDVPMFVRNAKNVTRPDEQNSRRDIIQGISMTTAHLKGKKWEVANVDSCVKAGIGAVYMWGEAKELWERISDAPFPEDREPLLIGSSLPKTWQKQQTLAFQLIHPYELWTIWKRRCQQTIAK</sequence>
<accession>A0A388M4Z7</accession>
<dbReference type="SUPFAM" id="SSF82771">
    <property type="entry name" value="GIY-YIG endonuclease"/>
    <property type="match status" value="1"/>
</dbReference>
<organism evidence="3 4">
    <name type="scientific">Chara braunii</name>
    <name type="common">Braun's stonewort</name>
    <dbReference type="NCBI Taxonomy" id="69332"/>
    <lineage>
        <taxon>Eukaryota</taxon>
        <taxon>Viridiplantae</taxon>
        <taxon>Streptophyta</taxon>
        <taxon>Charophyceae</taxon>
        <taxon>Charales</taxon>
        <taxon>Characeae</taxon>
        <taxon>Chara</taxon>
    </lineage>
</organism>
<dbReference type="InterPro" id="IPR035901">
    <property type="entry name" value="GIY-YIG_endonuc_sf"/>
</dbReference>
<reference evidence="3 4" key="1">
    <citation type="journal article" date="2018" name="Cell">
        <title>The Chara Genome: Secondary Complexity and Implications for Plant Terrestrialization.</title>
        <authorList>
            <person name="Nishiyama T."/>
            <person name="Sakayama H."/>
            <person name="Vries J.D."/>
            <person name="Buschmann H."/>
            <person name="Saint-Marcoux D."/>
            <person name="Ullrich K.K."/>
            <person name="Haas F.B."/>
            <person name="Vanderstraeten L."/>
            <person name="Becker D."/>
            <person name="Lang D."/>
            <person name="Vosolsobe S."/>
            <person name="Rombauts S."/>
            <person name="Wilhelmsson P.K.I."/>
            <person name="Janitza P."/>
            <person name="Kern R."/>
            <person name="Heyl A."/>
            <person name="Rumpler F."/>
            <person name="Villalobos L.I.A.C."/>
            <person name="Clay J.M."/>
            <person name="Skokan R."/>
            <person name="Toyoda A."/>
            <person name="Suzuki Y."/>
            <person name="Kagoshima H."/>
            <person name="Schijlen E."/>
            <person name="Tajeshwar N."/>
            <person name="Catarino B."/>
            <person name="Hetherington A.J."/>
            <person name="Saltykova A."/>
            <person name="Bonnot C."/>
            <person name="Breuninger H."/>
            <person name="Symeonidi A."/>
            <person name="Radhakrishnan G.V."/>
            <person name="Van Nieuwerburgh F."/>
            <person name="Deforce D."/>
            <person name="Chang C."/>
            <person name="Karol K.G."/>
            <person name="Hedrich R."/>
            <person name="Ulvskov P."/>
            <person name="Glockner G."/>
            <person name="Delwiche C.F."/>
            <person name="Petrasek J."/>
            <person name="Van de Peer Y."/>
            <person name="Friml J."/>
            <person name="Beilby M."/>
            <person name="Dolan L."/>
            <person name="Kohara Y."/>
            <person name="Sugano S."/>
            <person name="Fujiyama A."/>
            <person name="Delaux P.-M."/>
            <person name="Quint M."/>
            <person name="TheiBen G."/>
            <person name="Hagemann M."/>
            <person name="Harholt J."/>
            <person name="Dunand C."/>
            <person name="Zachgo S."/>
            <person name="Langdale J."/>
            <person name="Maumus F."/>
            <person name="Straeten D.V.D."/>
            <person name="Gould S.B."/>
            <person name="Rensing S.A."/>
        </authorList>
    </citation>
    <scope>NUCLEOTIDE SEQUENCE [LARGE SCALE GENOMIC DNA]</scope>
    <source>
        <strain evidence="3 4">S276</strain>
    </source>
</reference>
<protein>
    <recommendedName>
        <fullName evidence="2">GIY-YIG domain-containing protein</fullName>
    </recommendedName>
</protein>
<evidence type="ECO:0000256" key="1">
    <source>
        <dbReference type="SAM" id="MobiDB-lite"/>
    </source>
</evidence>
<dbReference type="InterPro" id="IPR000305">
    <property type="entry name" value="GIY-YIG_endonuc"/>
</dbReference>
<evidence type="ECO:0000313" key="3">
    <source>
        <dbReference type="EMBL" id="GBG89585.1"/>
    </source>
</evidence>
<keyword evidence="4" id="KW-1185">Reference proteome</keyword>
<dbReference type="Pfam" id="PF01541">
    <property type="entry name" value="GIY-YIG"/>
    <property type="match status" value="1"/>
</dbReference>
<feature type="domain" description="GIY-YIG" evidence="2">
    <location>
        <begin position="59"/>
        <end position="141"/>
    </location>
</feature>
<dbReference type="OrthoDB" id="6782675at2759"/>
<feature type="compositionally biased region" description="Basic residues" evidence="1">
    <location>
        <begin position="148"/>
        <end position="169"/>
    </location>
</feature>
<gene>
    <name evidence="3" type="ORF">CBR_g49374</name>
</gene>